<feature type="transmembrane region" description="Helical" evidence="7">
    <location>
        <begin position="16"/>
        <end position="35"/>
    </location>
</feature>
<dbReference type="Pfam" id="PF01435">
    <property type="entry name" value="Peptidase_M48"/>
    <property type="match status" value="1"/>
</dbReference>
<evidence type="ECO:0000313" key="9">
    <source>
        <dbReference type="EMBL" id="TFJ86934.1"/>
    </source>
</evidence>
<keyword evidence="10" id="KW-1185">Reference proteome</keyword>
<comment type="cofactor">
    <cofactor evidence="6">
        <name>Zn(2+)</name>
        <dbReference type="ChEBI" id="CHEBI:29105"/>
    </cofactor>
    <text evidence="6">Binds 1 zinc ion per subunit.</text>
</comment>
<feature type="domain" description="Peptidase M48" evidence="8">
    <location>
        <begin position="83"/>
        <end position="263"/>
    </location>
</feature>
<dbReference type="PANTHER" id="PTHR22726:SF1">
    <property type="entry name" value="METALLOENDOPEPTIDASE OMA1, MITOCHONDRIAL"/>
    <property type="match status" value="1"/>
</dbReference>
<keyword evidence="1 6" id="KW-0645">Protease</keyword>
<dbReference type="InterPro" id="IPR051156">
    <property type="entry name" value="Mito/Outer_Membr_Metalloprot"/>
</dbReference>
<evidence type="ECO:0000256" key="6">
    <source>
        <dbReference type="RuleBase" id="RU003983"/>
    </source>
</evidence>
<dbReference type="OrthoDB" id="7464992at2759"/>
<keyword evidence="5 6" id="KW-0482">Metalloprotease</keyword>
<organism evidence="9 10">
    <name type="scientific">Nannochloropsis salina CCMP1776</name>
    <dbReference type="NCBI Taxonomy" id="1027361"/>
    <lineage>
        <taxon>Eukaryota</taxon>
        <taxon>Sar</taxon>
        <taxon>Stramenopiles</taxon>
        <taxon>Ochrophyta</taxon>
        <taxon>Eustigmatophyceae</taxon>
        <taxon>Eustigmatales</taxon>
        <taxon>Monodopsidaceae</taxon>
        <taxon>Microchloropsis</taxon>
        <taxon>Microchloropsis salina</taxon>
    </lineage>
</organism>
<name>A0A4D9D7D8_9STRA</name>
<reference evidence="9 10" key="1">
    <citation type="submission" date="2019-01" db="EMBL/GenBank/DDBJ databases">
        <title>Nuclear Genome Assembly of the Microalgal Biofuel strain Nannochloropsis salina CCMP1776.</title>
        <authorList>
            <person name="Hovde B."/>
        </authorList>
    </citation>
    <scope>NUCLEOTIDE SEQUENCE [LARGE SCALE GENOMIC DNA]</scope>
    <source>
        <strain evidence="9 10">CCMP1776</strain>
    </source>
</reference>
<dbReference type="Gene3D" id="3.30.2010.10">
    <property type="entry name" value="Metalloproteases ('zincins'), catalytic domain"/>
    <property type="match status" value="1"/>
</dbReference>
<dbReference type="PANTHER" id="PTHR22726">
    <property type="entry name" value="METALLOENDOPEPTIDASE OMA1"/>
    <property type="match status" value="1"/>
</dbReference>
<dbReference type="AlphaFoldDB" id="A0A4D9D7D8"/>
<proteinExistence type="inferred from homology"/>
<keyword evidence="7" id="KW-0472">Membrane</keyword>
<sequence length="283" mass="31545">MPPPPPPPKGRRFPPYFYFLGFISIGGTAYYFASFEETPYTGRKRPMLVSRATELQIGEASNKALLRQFQGRILPPDHRTVRLLQKVGKKLAQEGGADAQNLHWEFHVIAEEDVMNAAAMPGGKVVIFTGLKKCVHTEEELAAVIGHEISHVLLRHSAEQMGSTALMNYFFFLLALLGLPVNELTLLLGDLTWQRPNSRLHEKEADAVGVLLCAKAGYNPAAAVRVFERMADEELKRSKGVTVPGFLSTHPAFPERIALLKREVEKVRPLYEASKEAAFFSFT</sequence>
<comment type="caution">
    <text evidence="9">The sequence shown here is derived from an EMBL/GenBank/DDBJ whole genome shotgun (WGS) entry which is preliminary data.</text>
</comment>
<accession>A0A4D9D7D8</accession>
<evidence type="ECO:0000256" key="3">
    <source>
        <dbReference type="ARBA" id="ARBA00022801"/>
    </source>
</evidence>
<feature type="transmembrane region" description="Helical" evidence="7">
    <location>
        <begin position="169"/>
        <end position="189"/>
    </location>
</feature>
<keyword evidence="4 6" id="KW-0862">Zinc</keyword>
<dbReference type="EMBL" id="SDOX01000007">
    <property type="protein sequence ID" value="TFJ86934.1"/>
    <property type="molecule type" value="Genomic_DNA"/>
</dbReference>
<comment type="similarity">
    <text evidence="6">Belongs to the peptidase M48 family.</text>
</comment>
<evidence type="ECO:0000256" key="5">
    <source>
        <dbReference type="ARBA" id="ARBA00023049"/>
    </source>
</evidence>
<evidence type="ECO:0000256" key="2">
    <source>
        <dbReference type="ARBA" id="ARBA00022723"/>
    </source>
</evidence>
<keyword evidence="2" id="KW-0479">Metal-binding</keyword>
<dbReference type="GO" id="GO:0046872">
    <property type="term" value="F:metal ion binding"/>
    <property type="evidence" value="ECO:0007669"/>
    <property type="project" value="UniProtKB-KW"/>
</dbReference>
<evidence type="ECO:0000313" key="10">
    <source>
        <dbReference type="Proteomes" id="UP000355283"/>
    </source>
</evidence>
<keyword evidence="3 6" id="KW-0378">Hydrolase</keyword>
<dbReference type="GO" id="GO:0051603">
    <property type="term" value="P:proteolysis involved in protein catabolic process"/>
    <property type="evidence" value="ECO:0007669"/>
    <property type="project" value="TreeGrafter"/>
</dbReference>
<dbReference type="Proteomes" id="UP000355283">
    <property type="component" value="Unassembled WGS sequence"/>
</dbReference>
<evidence type="ECO:0000256" key="7">
    <source>
        <dbReference type="SAM" id="Phobius"/>
    </source>
</evidence>
<evidence type="ECO:0000256" key="1">
    <source>
        <dbReference type="ARBA" id="ARBA00022670"/>
    </source>
</evidence>
<keyword evidence="7" id="KW-1133">Transmembrane helix</keyword>
<keyword evidence="7" id="KW-0812">Transmembrane</keyword>
<evidence type="ECO:0000259" key="8">
    <source>
        <dbReference type="Pfam" id="PF01435"/>
    </source>
</evidence>
<dbReference type="GO" id="GO:0016020">
    <property type="term" value="C:membrane"/>
    <property type="evidence" value="ECO:0007669"/>
    <property type="project" value="TreeGrafter"/>
</dbReference>
<dbReference type="InterPro" id="IPR001915">
    <property type="entry name" value="Peptidase_M48"/>
</dbReference>
<dbReference type="CDD" id="cd07331">
    <property type="entry name" value="M48C_Oma1_like"/>
    <property type="match status" value="1"/>
</dbReference>
<gene>
    <name evidence="9" type="ORF">NSK_002022</name>
</gene>
<dbReference type="GO" id="GO:0004222">
    <property type="term" value="F:metalloendopeptidase activity"/>
    <property type="evidence" value="ECO:0007669"/>
    <property type="project" value="InterPro"/>
</dbReference>
<evidence type="ECO:0000256" key="4">
    <source>
        <dbReference type="ARBA" id="ARBA00022833"/>
    </source>
</evidence>
<protein>
    <recommendedName>
        <fullName evidence="8">Peptidase M48 domain-containing protein</fullName>
    </recommendedName>
</protein>